<evidence type="ECO:0000256" key="3">
    <source>
        <dbReference type="ARBA" id="ARBA00022833"/>
    </source>
</evidence>
<dbReference type="InterPro" id="IPR022776">
    <property type="entry name" value="TRM13/UPF0224_CHHC_Znf_dom"/>
</dbReference>
<dbReference type="AlphaFoldDB" id="A0A1I7ULV2"/>
<keyword evidence="3" id="KW-0862">Zinc</keyword>
<accession>A0A1I7ULV2</accession>
<feature type="domain" description="CHHC U11-48K-type" evidence="5">
    <location>
        <begin position="16"/>
        <end position="43"/>
    </location>
</feature>
<keyword evidence="2" id="KW-0863">Zinc-finger</keyword>
<evidence type="ECO:0000259" key="5">
    <source>
        <dbReference type="PROSITE" id="PS51800"/>
    </source>
</evidence>
<dbReference type="GO" id="GO:0008270">
    <property type="term" value="F:zinc ion binding"/>
    <property type="evidence" value="ECO:0007669"/>
    <property type="project" value="UniProtKB-KW"/>
</dbReference>
<protein>
    <submittedName>
        <fullName evidence="7">CHHC U11-48K-type domain-containing protein</fullName>
    </submittedName>
</protein>
<dbReference type="SUPFAM" id="SSF57667">
    <property type="entry name" value="beta-beta-alpha zinc fingers"/>
    <property type="match status" value="1"/>
</dbReference>
<evidence type="ECO:0000256" key="1">
    <source>
        <dbReference type="ARBA" id="ARBA00022723"/>
    </source>
</evidence>
<evidence type="ECO:0000256" key="4">
    <source>
        <dbReference type="SAM" id="MobiDB-lite"/>
    </source>
</evidence>
<dbReference type="Pfam" id="PF05253">
    <property type="entry name" value="zf-U11-48K"/>
    <property type="match status" value="2"/>
</dbReference>
<dbReference type="WBParaSite" id="Csp11.Scaffold630.g17262.t1">
    <property type="protein sequence ID" value="Csp11.Scaffold630.g17262.t1"/>
    <property type="gene ID" value="Csp11.Scaffold630.g17262"/>
</dbReference>
<keyword evidence="1" id="KW-0479">Metal-binding</keyword>
<dbReference type="PANTHER" id="PTHR21402">
    <property type="entry name" value="GAMETOCYTE SPECIFIC FACTOR 1-RELATED"/>
    <property type="match status" value="1"/>
</dbReference>
<dbReference type="Proteomes" id="UP000095282">
    <property type="component" value="Unplaced"/>
</dbReference>
<organism evidence="6 7">
    <name type="scientific">Caenorhabditis tropicalis</name>
    <dbReference type="NCBI Taxonomy" id="1561998"/>
    <lineage>
        <taxon>Eukaryota</taxon>
        <taxon>Metazoa</taxon>
        <taxon>Ecdysozoa</taxon>
        <taxon>Nematoda</taxon>
        <taxon>Chromadorea</taxon>
        <taxon>Rhabditida</taxon>
        <taxon>Rhabditina</taxon>
        <taxon>Rhabditomorpha</taxon>
        <taxon>Rhabditoidea</taxon>
        <taxon>Rhabditidae</taxon>
        <taxon>Peloderinae</taxon>
        <taxon>Caenorhabditis</taxon>
    </lineage>
</organism>
<dbReference type="PANTHER" id="PTHR21402:SF5">
    <property type="entry name" value="GAMETOCYTE SPECIFIC FACTOR 1"/>
    <property type="match status" value="1"/>
</dbReference>
<dbReference type="InterPro" id="IPR036236">
    <property type="entry name" value="Znf_C2H2_sf"/>
</dbReference>
<sequence>MEAPTSSSVSPEAPNSIRCPYNKKHLVPVDGFNAHIWKCRSERMKFYPHSLKLKRCSYNMRHFLPEEEIQFHEMFCKTQTADLRDQLTTEPIHLDVDAFLAAEKLRKRQEKEWSDSEKEEEEFEYSADEDDEEKKSVASEVEETDEEEQEEDEEQMINRLKLLELKKKKIFK</sequence>
<evidence type="ECO:0000313" key="7">
    <source>
        <dbReference type="WBParaSite" id="Csp11.Scaffold630.g17262.t1"/>
    </source>
</evidence>
<name>A0A1I7ULV2_9PELO</name>
<evidence type="ECO:0000313" key="6">
    <source>
        <dbReference type="Proteomes" id="UP000095282"/>
    </source>
</evidence>
<feature type="region of interest" description="Disordered" evidence="4">
    <location>
        <begin position="109"/>
        <end position="155"/>
    </location>
</feature>
<dbReference type="InterPro" id="IPR051591">
    <property type="entry name" value="UPF0224_FAM112_RNA_Proc"/>
</dbReference>
<evidence type="ECO:0000256" key="2">
    <source>
        <dbReference type="ARBA" id="ARBA00022771"/>
    </source>
</evidence>
<dbReference type="PROSITE" id="PS51800">
    <property type="entry name" value="ZF_CHHC_U11_48K"/>
    <property type="match status" value="1"/>
</dbReference>
<keyword evidence="6" id="KW-1185">Reference proteome</keyword>
<reference evidence="7" key="1">
    <citation type="submission" date="2016-11" db="UniProtKB">
        <authorList>
            <consortium name="WormBaseParasite"/>
        </authorList>
    </citation>
    <scope>IDENTIFICATION</scope>
</reference>
<feature type="compositionally biased region" description="Acidic residues" evidence="4">
    <location>
        <begin position="140"/>
        <end position="155"/>
    </location>
</feature>
<feature type="compositionally biased region" description="Acidic residues" evidence="4">
    <location>
        <begin position="117"/>
        <end position="132"/>
    </location>
</feature>
<proteinExistence type="predicted"/>
<dbReference type="eggNOG" id="KOG4376">
    <property type="taxonomic scope" value="Eukaryota"/>
</dbReference>
<dbReference type="STRING" id="1561998.A0A1I7ULV2"/>